<accession>A0ABQ8RUJ6</accession>
<feature type="domain" description="C2H2-type" evidence="6">
    <location>
        <begin position="266"/>
        <end position="293"/>
    </location>
</feature>
<proteinExistence type="predicted"/>
<dbReference type="PANTHER" id="PTHR24408:SF34">
    <property type="entry name" value="ZINC FINGER PROTEIN 672-RELATED"/>
    <property type="match status" value="1"/>
</dbReference>
<name>A0ABQ8RUJ6_PERAM</name>
<dbReference type="PROSITE" id="PS50157">
    <property type="entry name" value="ZINC_FINGER_C2H2_2"/>
    <property type="match status" value="10"/>
</dbReference>
<dbReference type="EMBL" id="JAJSOF020000043">
    <property type="protein sequence ID" value="KAJ4425356.1"/>
    <property type="molecule type" value="Genomic_DNA"/>
</dbReference>
<keyword evidence="8" id="KW-1185">Reference proteome</keyword>
<feature type="domain" description="C2H2-type" evidence="6">
    <location>
        <begin position="238"/>
        <end position="265"/>
    </location>
</feature>
<feature type="domain" description="C2H2-type" evidence="6">
    <location>
        <begin position="294"/>
        <end position="321"/>
    </location>
</feature>
<evidence type="ECO:0000256" key="4">
    <source>
        <dbReference type="ARBA" id="ARBA00022833"/>
    </source>
</evidence>
<evidence type="ECO:0000313" key="7">
    <source>
        <dbReference type="EMBL" id="KAJ4425356.1"/>
    </source>
</evidence>
<dbReference type="InterPro" id="IPR036236">
    <property type="entry name" value="Znf_C2H2_sf"/>
</dbReference>
<evidence type="ECO:0000313" key="8">
    <source>
        <dbReference type="Proteomes" id="UP001148838"/>
    </source>
</evidence>
<keyword evidence="1" id="KW-0479">Metal-binding</keyword>
<dbReference type="Gene3D" id="3.30.160.60">
    <property type="entry name" value="Classic Zinc Finger"/>
    <property type="match status" value="10"/>
</dbReference>
<evidence type="ECO:0000256" key="3">
    <source>
        <dbReference type="ARBA" id="ARBA00022771"/>
    </source>
</evidence>
<protein>
    <recommendedName>
        <fullName evidence="6">C2H2-type domain-containing protein</fullName>
    </recommendedName>
</protein>
<dbReference type="SMART" id="SM00355">
    <property type="entry name" value="ZnF_C2H2"/>
    <property type="match status" value="10"/>
</dbReference>
<feature type="domain" description="C2H2-type" evidence="6">
    <location>
        <begin position="210"/>
        <end position="237"/>
    </location>
</feature>
<feature type="domain" description="C2H2-type" evidence="6">
    <location>
        <begin position="322"/>
        <end position="349"/>
    </location>
</feature>
<evidence type="ECO:0000256" key="1">
    <source>
        <dbReference type="ARBA" id="ARBA00022723"/>
    </source>
</evidence>
<reference evidence="7 8" key="1">
    <citation type="journal article" date="2022" name="Allergy">
        <title>Genome assembly and annotation of Periplaneta americana reveal a comprehensive cockroach allergen profile.</title>
        <authorList>
            <person name="Wang L."/>
            <person name="Xiong Q."/>
            <person name="Saelim N."/>
            <person name="Wang L."/>
            <person name="Nong W."/>
            <person name="Wan A.T."/>
            <person name="Shi M."/>
            <person name="Liu X."/>
            <person name="Cao Q."/>
            <person name="Hui J.H.L."/>
            <person name="Sookrung N."/>
            <person name="Leung T.F."/>
            <person name="Tungtrongchitr A."/>
            <person name="Tsui S.K.W."/>
        </authorList>
    </citation>
    <scope>NUCLEOTIDE SEQUENCE [LARGE SCALE GENOMIC DNA]</scope>
    <source>
        <strain evidence="7">PWHHKU_190912</strain>
    </source>
</reference>
<keyword evidence="3 5" id="KW-0863">Zinc-finger</keyword>
<dbReference type="InterPro" id="IPR013087">
    <property type="entry name" value="Znf_C2H2_type"/>
</dbReference>
<feature type="domain" description="C2H2-type" evidence="6">
    <location>
        <begin position="154"/>
        <end position="181"/>
    </location>
</feature>
<organism evidence="7 8">
    <name type="scientific">Periplaneta americana</name>
    <name type="common">American cockroach</name>
    <name type="synonym">Blatta americana</name>
    <dbReference type="NCBI Taxonomy" id="6978"/>
    <lineage>
        <taxon>Eukaryota</taxon>
        <taxon>Metazoa</taxon>
        <taxon>Ecdysozoa</taxon>
        <taxon>Arthropoda</taxon>
        <taxon>Hexapoda</taxon>
        <taxon>Insecta</taxon>
        <taxon>Pterygota</taxon>
        <taxon>Neoptera</taxon>
        <taxon>Polyneoptera</taxon>
        <taxon>Dictyoptera</taxon>
        <taxon>Blattodea</taxon>
        <taxon>Blattoidea</taxon>
        <taxon>Blattidae</taxon>
        <taxon>Blattinae</taxon>
        <taxon>Periplaneta</taxon>
    </lineage>
</organism>
<dbReference type="Proteomes" id="UP001148838">
    <property type="component" value="Unassembled WGS sequence"/>
</dbReference>
<feature type="domain" description="C2H2-type" evidence="6">
    <location>
        <begin position="182"/>
        <end position="209"/>
    </location>
</feature>
<dbReference type="PROSITE" id="PS00028">
    <property type="entry name" value="ZINC_FINGER_C2H2_1"/>
    <property type="match status" value="9"/>
</dbReference>
<feature type="domain" description="C2H2-type" evidence="6">
    <location>
        <begin position="98"/>
        <end position="125"/>
    </location>
</feature>
<feature type="domain" description="C2H2-type" evidence="6">
    <location>
        <begin position="126"/>
        <end position="153"/>
    </location>
</feature>
<evidence type="ECO:0000256" key="2">
    <source>
        <dbReference type="ARBA" id="ARBA00022737"/>
    </source>
</evidence>
<sequence length="734" mass="83687">MSPIPAANEGTVSTVLDGIALEVNKTVCEIPKNSGSSAKPVGIREDQKQLEFELPKLYVSNLAKLKKKPFNCNVCGKSFSYSSSLSDHKRVHTGEKPFTCSYCSKCFSHLSSLRHHERIHTGNLPFKCDVCAKCYPNSRSLRNHERLHTGEKPFKCGYCGKCFSNSISIRSHERLHTRQNPFICSVCCKCFRDLRNLKNHERLHTGEKPFKCGDCGKCFSVLNNLKRHECRYTRDKPFKCDDCGKGFSALRSLRNHVLQHIGEKPFKCGDCGKCFSELRSLRYHERRHTGEKPFKCDVCGKCFSVLRSLRNHAFRHTGEKIFTCGDCGQCFSVLRGLRNHERRHTREKPFTYNWCQKWDIVDTMENLQQILEAIKGMNKHISEVNNDISDVKAEMKHDLSEMKCDISGNNNELFTKHYLQNRTVSSQFTVRLPWLALLAQSLKFAVSRTPDLQGQYTKLRTQVPPTAVHRARTQDFVRSHSCGHIQVELRSRSWLHCYTRLSGLLSIDYNNIAQVHSRVVIYNQTIVTRNFYDARNFHGCPEMALSNSLDISPLCRGRSLSSPLYATAHVPGSRCARNLRQTTADLVILLPVVRSYPSSVTICFVCSGTYFPLTMDVIKAEVKVDPLFLETSDETDEDGKTPILEERNLVDQHVTGIKEEYVDQSDDLTSEIKFEEVLVPISFPVVKGEPEIAMAHLKEPLVCKEYRMRLKSIFSKHSVGVRAAEKRMTDAHLG</sequence>
<evidence type="ECO:0000259" key="6">
    <source>
        <dbReference type="PROSITE" id="PS50157"/>
    </source>
</evidence>
<dbReference type="Pfam" id="PF00096">
    <property type="entry name" value="zf-C2H2"/>
    <property type="match status" value="9"/>
</dbReference>
<comment type="caution">
    <text evidence="7">The sequence shown here is derived from an EMBL/GenBank/DDBJ whole genome shotgun (WGS) entry which is preliminary data.</text>
</comment>
<keyword evidence="4" id="KW-0862">Zinc</keyword>
<dbReference type="PANTHER" id="PTHR24408">
    <property type="entry name" value="ZINC FINGER PROTEIN"/>
    <property type="match status" value="1"/>
</dbReference>
<dbReference type="SUPFAM" id="SSF57667">
    <property type="entry name" value="beta-beta-alpha zinc fingers"/>
    <property type="match status" value="5"/>
</dbReference>
<evidence type="ECO:0000256" key="5">
    <source>
        <dbReference type="PROSITE-ProRule" id="PRU00042"/>
    </source>
</evidence>
<gene>
    <name evidence="7" type="ORF">ANN_27971</name>
</gene>
<feature type="domain" description="C2H2-type" evidence="6">
    <location>
        <begin position="70"/>
        <end position="97"/>
    </location>
</feature>
<keyword evidence="2" id="KW-0677">Repeat</keyword>